<dbReference type="InterPro" id="IPR043502">
    <property type="entry name" value="DNA/RNA_pol_sf"/>
</dbReference>
<dbReference type="EMBL" id="JAOVQM010000001">
    <property type="protein sequence ID" value="MCV2231226.1"/>
    <property type="molecule type" value="Genomic_DNA"/>
</dbReference>
<dbReference type="InterPro" id="IPR036526">
    <property type="entry name" value="C-N_Hydrolase_sf"/>
</dbReference>
<evidence type="ECO:0000313" key="2">
    <source>
        <dbReference type="Proteomes" id="UP001177160"/>
    </source>
</evidence>
<evidence type="ECO:0000313" key="1">
    <source>
        <dbReference type="EMBL" id="MCV2231226.1"/>
    </source>
</evidence>
<dbReference type="SUPFAM" id="SSF56317">
    <property type="entry name" value="Carbon-nitrogen hydrolase"/>
    <property type="match status" value="1"/>
</dbReference>
<comment type="caution">
    <text evidence="1">The sequence shown here is derived from an EMBL/GenBank/DDBJ whole genome shotgun (WGS) entry which is preliminary data.</text>
</comment>
<dbReference type="GO" id="GO:0003964">
    <property type="term" value="F:RNA-directed DNA polymerase activity"/>
    <property type="evidence" value="ECO:0007669"/>
    <property type="project" value="UniProtKB-KW"/>
</dbReference>
<keyword evidence="1" id="KW-0548">Nucleotidyltransferase</keyword>
<dbReference type="Proteomes" id="UP001177160">
    <property type="component" value="Unassembled WGS sequence"/>
</dbReference>
<keyword evidence="1" id="KW-0808">Transferase</keyword>
<keyword evidence="2" id="KW-1185">Reference proteome</keyword>
<keyword evidence="1" id="KW-0695">RNA-directed DNA polymerase</keyword>
<accession>A0ABT2Y3B5</accession>
<sequence length="882" mass="105607">MKYTMEILEGTYSKLKAKIFYDNTAMIDKLKIAQFEADNLSLKLETVSEIINEKNYDQFERMIERIDIYPFVKKKVKNGYDLNFMIDIPIELHIIDTLWTIYLAEYIHNTNSFSEHIYGNLIDRKNMFNNDTRHINWDNKYLFERYVKGYNKWLEKLEFKLETHRNIHDNMTVVVSDFKRFYYSTGNPFEKVNEYYEFIENHEWLTEIIKRIYDQYRVKLLQYSKIKINDGSLPIGLSSSMLLSNLYLHDFDESIVHDNRVLFFGRYVDDMILILRDEHDKRDALEFLRNKLEKTIVNSKIQLNDDKTEVFNLSSNKYLNEYDKLMMFLFQKQINYYSNEDEENLSFRRYVNINKKKLNRQLIFKKIENEDSLLNLELTDSILFMNYIYTYVNFKDNTINDMMDKIDKSFDDNFKASMWKEFYRWFSYFKNKPDKFETLSNSIERLIYTINKIKLNEVKKEKLSELRKKLVNTYTRVHEISKTLSNSNMFGNTQTTLMLKNARMINSISPVRYFIENYKNDKLTNNDKFYIEHFENSVQFIHLWEILTYDQLVNVIFGRKKTIKQSINDFIRINKLTEFDYIKEEKVKTVSGFDAKKIYIDYQDDLDKDYIISHPNVCLDTKEGEPLNSWNSGVDFPDTFKLLDNILEAKDNGTNILVLPELYLNYSWLHLIGLSAQNFNMIIYAGMKALVKNKQFFNLMLSMHPFKDINKRRNTLVTIREKNFYSYEEIDWCNKNFYTYANHKKPVYHMVNHNGISYSDYLCFEVTDIWSRALFKGLVDVIVIPMLNKDTSYFDSIILSLSRDLSSMVITSNSATWGNSSIILPKKTHERIITEFKGGFNQYLVSTKFNVKSLINYNNEFEHPKDGDEFKPHPANSKYYNK</sequence>
<protein>
    <submittedName>
        <fullName evidence="1">Reverse transcriptase domain-containing protein</fullName>
    </submittedName>
</protein>
<dbReference type="RefSeq" id="WP_263607339.1">
    <property type="nucleotide sequence ID" value="NZ_JAOVQM010000001.1"/>
</dbReference>
<proteinExistence type="predicted"/>
<reference evidence="1" key="1">
    <citation type="submission" date="2022-09" db="EMBL/GenBank/DDBJ databases">
        <title>Novel Mycoplasma species identified in domestic and wild animals.</title>
        <authorList>
            <person name="Volokhov D.V."/>
            <person name="Furtak V.A."/>
            <person name="Zagorodnyaya T.A."/>
        </authorList>
    </citation>
    <scope>NUCLEOTIDE SEQUENCE</scope>
    <source>
        <strain evidence="1">Oakley</strain>
    </source>
</reference>
<gene>
    <name evidence="1" type="ORF">N7548_00100</name>
</gene>
<name>A0ABT2Y3B5_9MOLU</name>
<organism evidence="1 2">
    <name type="scientific">Paracholeplasma manati</name>
    <dbReference type="NCBI Taxonomy" id="591373"/>
    <lineage>
        <taxon>Bacteria</taxon>
        <taxon>Bacillati</taxon>
        <taxon>Mycoplasmatota</taxon>
        <taxon>Mollicutes</taxon>
        <taxon>Acholeplasmatales</taxon>
        <taxon>Acholeplasmataceae</taxon>
        <taxon>Paracholeplasma</taxon>
    </lineage>
</organism>
<dbReference type="SUPFAM" id="SSF56672">
    <property type="entry name" value="DNA/RNA polymerases"/>
    <property type="match status" value="1"/>
</dbReference>